<dbReference type="Proteomes" id="UP001163293">
    <property type="component" value="Chromosome"/>
</dbReference>
<dbReference type="Gene3D" id="3.40.50.300">
    <property type="entry name" value="P-loop containing nucleotide triphosphate hydrolases"/>
    <property type="match status" value="1"/>
</dbReference>
<organism evidence="1 2">
    <name type="scientific">Paenarthrobacter ureafaciens</name>
    <dbReference type="NCBI Taxonomy" id="37931"/>
    <lineage>
        <taxon>Bacteria</taxon>
        <taxon>Bacillati</taxon>
        <taxon>Actinomycetota</taxon>
        <taxon>Actinomycetes</taxon>
        <taxon>Micrococcales</taxon>
        <taxon>Micrococcaceae</taxon>
        <taxon>Paenarthrobacter</taxon>
    </lineage>
</organism>
<evidence type="ECO:0000313" key="1">
    <source>
        <dbReference type="EMBL" id="UYV97486.1"/>
    </source>
</evidence>
<gene>
    <name evidence="1" type="ORF">NL394_21070</name>
</gene>
<dbReference type="RefSeq" id="WP_021474501.1">
    <property type="nucleotide sequence ID" value="NZ_BDMH01000033.1"/>
</dbReference>
<protein>
    <submittedName>
        <fullName evidence="1">Uncharacterized protein</fullName>
    </submittedName>
</protein>
<name>A0AAX3EHZ4_PAEUR</name>
<accession>A0AAX3EHZ4</accession>
<dbReference type="InterPro" id="IPR027417">
    <property type="entry name" value="P-loop_NTPase"/>
</dbReference>
<reference evidence="1" key="1">
    <citation type="submission" date="2022-07" db="EMBL/GenBank/DDBJ databases">
        <authorList>
            <person name="Wu T."/>
        </authorList>
    </citation>
    <scope>NUCLEOTIDE SEQUENCE</scope>
    <source>
        <strain evidence="1">SD-1</strain>
    </source>
</reference>
<sequence length="54" mass="5747">MPATLLASQLETLEAPDADERHISAGINNSPELIVGQVLAQLGRGQPGDRQLVR</sequence>
<dbReference type="EMBL" id="CP101185">
    <property type="protein sequence ID" value="UYV97486.1"/>
    <property type="molecule type" value="Genomic_DNA"/>
</dbReference>
<keyword evidence="2" id="KW-1185">Reference proteome</keyword>
<dbReference type="AlphaFoldDB" id="A0AAX3EHZ4"/>
<proteinExistence type="predicted"/>
<evidence type="ECO:0000313" key="2">
    <source>
        <dbReference type="Proteomes" id="UP001163293"/>
    </source>
</evidence>